<accession>A0A9J6ZPH0</accession>
<dbReference type="Pfam" id="PF00753">
    <property type="entry name" value="Lactamase_B"/>
    <property type="match status" value="1"/>
</dbReference>
<dbReference type="SMART" id="SM00849">
    <property type="entry name" value="Lactamase_B"/>
    <property type="match status" value="1"/>
</dbReference>
<dbReference type="GO" id="GO:0016787">
    <property type="term" value="F:hydrolase activity"/>
    <property type="evidence" value="ECO:0007669"/>
    <property type="project" value="UniProtKB-KW"/>
</dbReference>
<dbReference type="PANTHER" id="PTHR46233">
    <property type="entry name" value="HYDROXYACYLGLUTATHIONE HYDROLASE GLOC"/>
    <property type="match status" value="1"/>
</dbReference>
<keyword evidence="3" id="KW-0378">Hydrolase</keyword>
<dbReference type="Gene3D" id="3.60.15.10">
    <property type="entry name" value="Ribonuclease Z/Hydroxyacylglutathione hydrolase-like"/>
    <property type="match status" value="1"/>
</dbReference>
<comment type="cofactor">
    <cofactor evidence="1">
        <name>Zn(2+)</name>
        <dbReference type="ChEBI" id="CHEBI:29105"/>
    </cofactor>
</comment>
<reference evidence="6" key="1">
    <citation type="submission" date="2022-05" db="EMBL/GenBank/DDBJ databases">
        <authorList>
            <person name="Sun X."/>
        </authorList>
    </citation>
    <scope>NUCLEOTIDE SEQUENCE</scope>
    <source>
        <strain evidence="6">Ai-910</strain>
    </source>
</reference>
<evidence type="ECO:0000256" key="3">
    <source>
        <dbReference type="ARBA" id="ARBA00022801"/>
    </source>
</evidence>
<keyword evidence="4" id="KW-0862">Zinc</keyword>
<dbReference type="EMBL" id="CP098400">
    <property type="protein sequence ID" value="URW79152.1"/>
    <property type="molecule type" value="Genomic_DNA"/>
</dbReference>
<protein>
    <submittedName>
        <fullName evidence="6">MBL fold metallo-hydrolase</fullName>
    </submittedName>
</protein>
<evidence type="ECO:0000313" key="6">
    <source>
        <dbReference type="EMBL" id="URW79152.1"/>
    </source>
</evidence>
<gene>
    <name evidence="6" type="ORF">M9189_09835</name>
</gene>
<name>A0A9J6ZPH0_9BACT</name>
<dbReference type="Proteomes" id="UP001056426">
    <property type="component" value="Chromosome"/>
</dbReference>
<evidence type="ECO:0000256" key="1">
    <source>
        <dbReference type="ARBA" id="ARBA00001947"/>
    </source>
</evidence>
<sequence length="211" mass="23180">MKVSILTFNPFSENTLILSDETGECVIVDPGMMSEGDNARFSGFIEEKGLKPVKILQTHLHLDHVFGLKYVTERYGLEAVAHKDDLHLIEMHRDYAYNFGIVVQSDPPCPTILIEEGDVVTFGNTQLKALHIPGHSLGSLAYYNEKDKILIAGDVLFRGSVGRTDLPGGDHGSLISGIINKLMVLPDDVVVYPGHGPSTTIGEEKLHNPYL</sequence>
<evidence type="ECO:0000256" key="2">
    <source>
        <dbReference type="ARBA" id="ARBA00022723"/>
    </source>
</evidence>
<proteinExistence type="predicted"/>
<organism evidence="6 7">
    <name type="scientific">Xiashengella succiniciproducens</name>
    <dbReference type="NCBI Taxonomy" id="2949635"/>
    <lineage>
        <taxon>Bacteria</taxon>
        <taxon>Pseudomonadati</taxon>
        <taxon>Bacteroidota</taxon>
        <taxon>Bacteroidia</taxon>
        <taxon>Marinilabiliales</taxon>
        <taxon>Marinilabiliaceae</taxon>
        <taxon>Xiashengella</taxon>
    </lineage>
</organism>
<reference evidence="6" key="2">
    <citation type="submission" date="2022-06" db="EMBL/GenBank/DDBJ databases">
        <title>Xiashengella guii gen. nov. sp. nov., a bacterium isolated form anaerobic digestion tank.</title>
        <authorList>
            <person name="Huang H."/>
        </authorList>
    </citation>
    <scope>NUCLEOTIDE SEQUENCE</scope>
    <source>
        <strain evidence="6">Ai-910</strain>
    </source>
</reference>
<dbReference type="PANTHER" id="PTHR46233:SF3">
    <property type="entry name" value="HYDROXYACYLGLUTATHIONE HYDROLASE GLOC"/>
    <property type="match status" value="1"/>
</dbReference>
<keyword evidence="2" id="KW-0479">Metal-binding</keyword>
<dbReference type="InterPro" id="IPR036866">
    <property type="entry name" value="RibonucZ/Hydroxyglut_hydro"/>
</dbReference>
<evidence type="ECO:0000259" key="5">
    <source>
        <dbReference type="SMART" id="SM00849"/>
    </source>
</evidence>
<dbReference type="InterPro" id="IPR001279">
    <property type="entry name" value="Metallo-B-lactamas"/>
</dbReference>
<evidence type="ECO:0000256" key="4">
    <source>
        <dbReference type="ARBA" id="ARBA00022833"/>
    </source>
</evidence>
<evidence type="ECO:0000313" key="7">
    <source>
        <dbReference type="Proteomes" id="UP001056426"/>
    </source>
</evidence>
<dbReference type="RefSeq" id="WP_250722806.1">
    <property type="nucleotide sequence ID" value="NZ_CP098400.1"/>
</dbReference>
<dbReference type="GO" id="GO:0046872">
    <property type="term" value="F:metal ion binding"/>
    <property type="evidence" value="ECO:0007669"/>
    <property type="project" value="UniProtKB-KW"/>
</dbReference>
<keyword evidence="7" id="KW-1185">Reference proteome</keyword>
<dbReference type="AlphaFoldDB" id="A0A9J6ZPH0"/>
<dbReference type="InterPro" id="IPR051453">
    <property type="entry name" value="MBL_Glyoxalase_II"/>
</dbReference>
<dbReference type="CDD" id="cd06262">
    <property type="entry name" value="metallo-hydrolase-like_MBL-fold"/>
    <property type="match status" value="1"/>
</dbReference>
<dbReference type="KEGG" id="alkq:M9189_09835"/>
<dbReference type="SUPFAM" id="SSF56281">
    <property type="entry name" value="Metallo-hydrolase/oxidoreductase"/>
    <property type="match status" value="1"/>
</dbReference>
<feature type="domain" description="Metallo-beta-lactamase" evidence="5">
    <location>
        <begin position="12"/>
        <end position="195"/>
    </location>
</feature>